<dbReference type="AlphaFoldDB" id="A0A518AH35"/>
<dbReference type="EMBL" id="CP036278">
    <property type="protein sequence ID" value="QDU54014.1"/>
    <property type="molecule type" value="Genomic_DNA"/>
</dbReference>
<comment type="subcellular location">
    <subcellularLocation>
        <location evidence="1">Membrane</location>
        <topology evidence="1">Multi-pass membrane protein</topology>
    </subcellularLocation>
</comment>
<keyword evidence="5 7" id="KW-0472">Membrane</keyword>
<feature type="transmembrane region" description="Helical" evidence="7">
    <location>
        <begin position="192"/>
        <end position="214"/>
    </location>
</feature>
<accession>A0A518AH35</accession>
<feature type="transmembrane region" description="Helical" evidence="7">
    <location>
        <begin position="488"/>
        <end position="511"/>
    </location>
</feature>
<feature type="transmembrane region" description="Helical" evidence="7">
    <location>
        <begin position="165"/>
        <end position="185"/>
    </location>
</feature>
<dbReference type="Gene3D" id="1.20.1730.10">
    <property type="entry name" value="Sodium/glucose cotransporter"/>
    <property type="match status" value="1"/>
</dbReference>
<dbReference type="InterPro" id="IPR001734">
    <property type="entry name" value="Na/solute_symporter"/>
</dbReference>
<dbReference type="OrthoDB" id="9814523at2"/>
<evidence type="ECO:0000256" key="1">
    <source>
        <dbReference type="ARBA" id="ARBA00004141"/>
    </source>
</evidence>
<dbReference type="KEGG" id="amuc:Pan181_01940"/>
<evidence type="ECO:0000313" key="9">
    <source>
        <dbReference type="Proteomes" id="UP000315750"/>
    </source>
</evidence>
<reference evidence="8 9" key="1">
    <citation type="submission" date="2019-02" db="EMBL/GenBank/DDBJ databases">
        <title>Deep-cultivation of Planctomycetes and their phenomic and genomic characterization uncovers novel biology.</title>
        <authorList>
            <person name="Wiegand S."/>
            <person name="Jogler M."/>
            <person name="Boedeker C."/>
            <person name="Pinto D."/>
            <person name="Vollmers J."/>
            <person name="Rivas-Marin E."/>
            <person name="Kohn T."/>
            <person name="Peeters S.H."/>
            <person name="Heuer A."/>
            <person name="Rast P."/>
            <person name="Oberbeckmann S."/>
            <person name="Bunk B."/>
            <person name="Jeske O."/>
            <person name="Meyerdierks A."/>
            <person name="Storesund J.E."/>
            <person name="Kallscheuer N."/>
            <person name="Luecker S."/>
            <person name="Lage O.M."/>
            <person name="Pohl T."/>
            <person name="Merkel B.J."/>
            <person name="Hornburger P."/>
            <person name="Mueller R.-W."/>
            <person name="Bruemmer F."/>
            <person name="Labrenz M."/>
            <person name="Spormann A.M."/>
            <person name="Op den Camp H."/>
            <person name="Overmann J."/>
            <person name="Amann R."/>
            <person name="Jetten M.S.M."/>
            <person name="Mascher T."/>
            <person name="Medema M.H."/>
            <person name="Devos D.P."/>
            <person name="Kaster A.-K."/>
            <person name="Ovreas L."/>
            <person name="Rohde M."/>
            <person name="Galperin M.Y."/>
            <person name="Jogler C."/>
        </authorList>
    </citation>
    <scope>NUCLEOTIDE SEQUENCE [LARGE SCALE GENOMIC DNA]</scope>
    <source>
        <strain evidence="8 9">Pan181</strain>
    </source>
</reference>
<keyword evidence="4 7" id="KW-1133">Transmembrane helix</keyword>
<feature type="transmembrane region" description="Helical" evidence="7">
    <location>
        <begin position="572"/>
        <end position="591"/>
    </location>
</feature>
<evidence type="ECO:0000256" key="5">
    <source>
        <dbReference type="ARBA" id="ARBA00023136"/>
    </source>
</evidence>
<dbReference type="PANTHER" id="PTHR11819">
    <property type="entry name" value="SOLUTE CARRIER FAMILY 5"/>
    <property type="match status" value="1"/>
</dbReference>
<feature type="transmembrane region" description="Helical" evidence="7">
    <location>
        <begin position="532"/>
        <end position="552"/>
    </location>
</feature>
<dbReference type="Proteomes" id="UP000315750">
    <property type="component" value="Chromosome"/>
</dbReference>
<feature type="transmembrane region" description="Helical" evidence="7">
    <location>
        <begin position="312"/>
        <end position="334"/>
    </location>
</feature>
<dbReference type="GO" id="GO:0005886">
    <property type="term" value="C:plasma membrane"/>
    <property type="evidence" value="ECO:0007669"/>
    <property type="project" value="TreeGrafter"/>
</dbReference>
<evidence type="ECO:0000256" key="4">
    <source>
        <dbReference type="ARBA" id="ARBA00022989"/>
    </source>
</evidence>
<gene>
    <name evidence="8" type="primary">sglT_1</name>
    <name evidence="8" type="ORF">Pan181_01940</name>
</gene>
<evidence type="ECO:0000256" key="2">
    <source>
        <dbReference type="ARBA" id="ARBA00006434"/>
    </source>
</evidence>
<feature type="transmembrane region" description="Helical" evidence="7">
    <location>
        <begin position="272"/>
        <end position="291"/>
    </location>
</feature>
<dbReference type="InterPro" id="IPR038377">
    <property type="entry name" value="Na/Glc_symporter_sf"/>
</dbReference>
<evidence type="ECO:0000256" key="7">
    <source>
        <dbReference type="SAM" id="Phobius"/>
    </source>
</evidence>
<proteinExistence type="inferred from homology"/>
<sequence length="703" mass="76202">MNPSIGTFDVVVFLLFVISVIAIGLWKSRDEDNEKDAQDYFLAGRGLTWWLVGFSLIAANISTEQFVGMSGKAADWLGMAIASYEWMAAVTLVVVAFVFLPKFLKSGIYTIPEFLEYRYNTFARSVMAVATLIILVGVPTASVIFSGAKVITVFFQGSTFLGLDLGNITVGCWIIGVLAAVYVFAGGLKACAWADLIQGAALVLGGVIVAYLAFQALGNAEPEELILTKRNDTVTVEQLAEASSVERFFALNEGPVPEGKLHMKRPIDDKEIPWSALLLGLWIPNFFYWGLNQYITQRTLGSRSLAEGQKGIVFAAFLKLVIPFVVVIPGILAFNLYGSDLNDAAITKNAKTLAAYAPELYDSLPAHMKPDPENKRNANDLKAIETRLENARERKTDEISVFGFSDVFAGDHPEEARLIADFNAAALGADALAAEIQAGELSAANKEMVEAAKQDKSKALNVKELSLRDYDAAFPVLLKNLLKPGAGVLGFVLAAIFGAVVSSLASMLNSASTIATMDIYRKFRGETTASELVSVGRVFVVLFVLIAMLIAPMLDDPAFDGIFTFIQEFQGFISPGVLGIFLFGLLIPWAPRMCGTVGLVMSPVLYGLFKFGKDIPGANLIPGITEPVKVGWKAVVDWSFLDRMSLTFILVLAVLTVITIVKPLRKPVELPVNESMDVTSSKGALTAGYICIGLTAVLYYVFW</sequence>
<dbReference type="PANTHER" id="PTHR11819:SF195">
    <property type="entry name" value="SODIUM_GLUCOSE COTRANSPORTER 4"/>
    <property type="match status" value="1"/>
</dbReference>
<dbReference type="PROSITE" id="PS50283">
    <property type="entry name" value="NA_SOLUT_SYMP_3"/>
    <property type="match status" value="1"/>
</dbReference>
<evidence type="ECO:0000313" key="8">
    <source>
        <dbReference type="EMBL" id="QDU54014.1"/>
    </source>
</evidence>
<feature type="transmembrane region" description="Helical" evidence="7">
    <location>
        <begin position="47"/>
        <end position="66"/>
    </location>
</feature>
<feature type="transmembrane region" description="Helical" evidence="7">
    <location>
        <begin position="86"/>
        <end position="104"/>
    </location>
</feature>
<comment type="similarity">
    <text evidence="2 6">Belongs to the sodium:solute symporter (SSF) (TC 2.A.21) family.</text>
</comment>
<dbReference type="GO" id="GO:0005412">
    <property type="term" value="F:D-glucose:sodium symporter activity"/>
    <property type="evidence" value="ECO:0007669"/>
    <property type="project" value="TreeGrafter"/>
</dbReference>
<feature type="transmembrane region" description="Helical" evidence="7">
    <location>
        <begin position="684"/>
        <end position="702"/>
    </location>
</feature>
<feature type="transmembrane region" description="Helical" evidence="7">
    <location>
        <begin position="125"/>
        <end position="145"/>
    </location>
</feature>
<keyword evidence="3 7" id="KW-0812">Transmembrane</keyword>
<feature type="transmembrane region" description="Helical" evidence="7">
    <location>
        <begin position="646"/>
        <end position="664"/>
    </location>
</feature>
<feature type="transmembrane region" description="Helical" evidence="7">
    <location>
        <begin position="6"/>
        <end position="26"/>
    </location>
</feature>
<name>A0A518AH35_9BACT</name>
<keyword evidence="9" id="KW-1185">Reference proteome</keyword>
<dbReference type="NCBIfam" id="TIGR00813">
    <property type="entry name" value="sss"/>
    <property type="match status" value="1"/>
</dbReference>
<dbReference type="Pfam" id="PF00474">
    <property type="entry name" value="SSF"/>
    <property type="match status" value="2"/>
</dbReference>
<evidence type="ECO:0000256" key="6">
    <source>
        <dbReference type="RuleBase" id="RU362091"/>
    </source>
</evidence>
<protein>
    <submittedName>
        <fullName evidence="8">Sodium/glucose cotransporter</fullName>
    </submittedName>
</protein>
<organism evidence="8 9">
    <name type="scientific">Aeoliella mucimassa</name>
    <dbReference type="NCBI Taxonomy" id="2527972"/>
    <lineage>
        <taxon>Bacteria</taxon>
        <taxon>Pseudomonadati</taxon>
        <taxon>Planctomycetota</taxon>
        <taxon>Planctomycetia</taxon>
        <taxon>Pirellulales</taxon>
        <taxon>Lacipirellulaceae</taxon>
        <taxon>Aeoliella</taxon>
    </lineage>
</organism>
<dbReference type="RefSeq" id="WP_145245047.1">
    <property type="nucleotide sequence ID" value="NZ_CP036278.1"/>
</dbReference>
<evidence type="ECO:0000256" key="3">
    <source>
        <dbReference type="ARBA" id="ARBA00022692"/>
    </source>
</evidence>